<keyword evidence="3" id="KW-1185">Reference proteome</keyword>
<feature type="region of interest" description="Disordered" evidence="1">
    <location>
        <begin position="93"/>
        <end position="128"/>
    </location>
</feature>
<dbReference type="AlphaFoldDB" id="A0AAJ0ICW6"/>
<gene>
    <name evidence="2" type="ORF">B0T23DRAFT_84128</name>
</gene>
<protein>
    <submittedName>
        <fullName evidence="2">Uncharacterized protein</fullName>
    </submittedName>
</protein>
<evidence type="ECO:0000313" key="2">
    <source>
        <dbReference type="EMBL" id="KAK3497456.1"/>
    </source>
</evidence>
<name>A0AAJ0ICW6_9PEZI</name>
<comment type="caution">
    <text evidence="2">The sequence shown here is derived from an EMBL/GenBank/DDBJ whole genome shotgun (WGS) entry which is preliminary data.</text>
</comment>
<dbReference type="RefSeq" id="XP_062695720.1">
    <property type="nucleotide sequence ID" value="XM_062841872.1"/>
</dbReference>
<dbReference type="GeneID" id="87879494"/>
<dbReference type="EMBL" id="JAULSX010000002">
    <property type="protein sequence ID" value="KAK3497456.1"/>
    <property type="molecule type" value="Genomic_DNA"/>
</dbReference>
<reference evidence="2 3" key="1">
    <citation type="journal article" date="2023" name="Mol. Phylogenet. Evol.">
        <title>Genome-scale phylogeny and comparative genomics of the fungal order Sordariales.</title>
        <authorList>
            <person name="Hensen N."/>
            <person name="Bonometti L."/>
            <person name="Westerberg I."/>
            <person name="Brannstrom I.O."/>
            <person name="Guillou S."/>
            <person name="Cros-Aarteil S."/>
            <person name="Calhoun S."/>
            <person name="Haridas S."/>
            <person name="Kuo A."/>
            <person name="Mondo S."/>
            <person name="Pangilinan J."/>
            <person name="Riley R."/>
            <person name="LaButti K."/>
            <person name="Andreopoulos B."/>
            <person name="Lipzen A."/>
            <person name="Chen C."/>
            <person name="Yan M."/>
            <person name="Daum C."/>
            <person name="Ng V."/>
            <person name="Clum A."/>
            <person name="Steindorff A."/>
            <person name="Ohm R.A."/>
            <person name="Martin F."/>
            <person name="Silar P."/>
            <person name="Natvig D.O."/>
            <person name="Lalanne C."/>
            <person name="Gautier V."/>
            <person name="Ament-Velasquez S.L."/>
            <person name="Kruys A."/>
            <person name="Hutchinson M.I."/>
            <person name="Powell A.J."/>
            <person name="Barry K."/>
            <person name="Miller A.N."/>
            <person name="Grigoriev I.V."/>
            <person name="Debuchy R."/>
            <person name="Gladieux P."/>
            <person name="Hiltunen Thoren M."/>
            <person name="Johannesson H."/>
        </authorList>
    </citation>
    <scope>NUCLEOTIDE SEQUENCE [LARGE SCALE GENOMIC DNA]</scope>
    <source>
        <strain evidence="2 3">FGSC 10403</strain>
    </source>
</reference>
<feature type="compositionally biased region" description="Low complexity" evidence="1">
    <location>
        <begin position="105"/>
        <end position="120"/>
    </location>
</feature>
<evidence type="ECO:0000256" key="1">
    <source>
        <dbReference type="SAM" id="MobiDB-lite"/>
    </source>
</evidence>
<accession>A0AAJ0ICW6</accession>
<dbReference type="Proteomes" id="UP001285908">
    <property type="component" value="Unassembled WGS sequence"/>
</dbReference>
<organism evidence="2 3">
    <name type="scientific">Neurospora hispaniola</name>
    <dbReference type="NCBI Taxonomy" id="588809"/>
    <lineage>
        <taxon>Eukaryota</taxon>
        <taxon>Fungi</taxon>
        <taxon>Dikarya</taxon>
        <taxon>Ascomycota</taxon>
        <taxon>Pezizomycotina</taxon>
        <taxon>Sordariomycetes</taxon>
        <taxon>Sordariomycetidae</taxon>
        <taxon>Sordariales</taxon>
        <taxon>Sordariaceae</taxon>
        <taxon>Neurospora</taxon>
    </lineage>
</organism>
<sequence>MIEGALRCLFSFGVAVGRGLFVNLKRMGTVPWMSREPFSFLTTHSRVPVHTGKGDLVDWNKRKPPRQNHYMASSHLHDIPHQLHHQSHFLPLSRSTLTQPPPSSPSSSSPSPSSPLHPHLPLLPFPPSHPTHPVPGPFSVRFSYLPLAGNTSPAPSTPSAYHSHPRCASTNSPLIHIAPNYLYVLANNLEVFKCINTRYPADALPRFLEGARYDKMKARVMGAYRGREVHGVERRVEEAVEESVRFVKERYVSENTSGSKHGAKWAELADWSSYLTRGMDVITDQAGVWREDEEEEGRA</sequence>
<evidence type="ECO:0000313" key="3">
    <source>
        <dbReference type="Proteomes" id="UP001285908"/>
    </source>
</evidence>
<proteinExistence type="predicted"/>